<accession>A0ACC0ILI7</accession>
<dbReference type="EMBL" id="CM045760">
    <property type="protein sequence ID" value="KAI8026792.1"/>
    <property type="molecule type" value="Genomic_DNA"/>
</dbReference>
<protein>
    <submittedName>
        <fullName evidence="1">Zinc finger protein 1</fullName>
    </submittedName>
</protein>
<comment type="caution">
    <text evidence="1">The sequence shown here is derived from an EMBL/GenBank/DDBJ whole genome shotgun (WGS) entry which is preliminary data.</text>
</comment>
<evidence type="ECO:0000313" key="2">
    <source>
        <dbReference type="Proteomes" id="UP001060215"/>
    </source>
</evidence>
<keyword evidence="2" id="KW-1185">Reference proteome</keyword>
<name>A0ACC0ILI7_9ERIC</name>
<reference evidence="1 2" key="1">
    <citation type="journal article" date="2022" name="Plant J.">
        <title>Chromosome-level genome of Camellia lanceoleosa provides a valuable resource for understanding genome evolution and self-incompatibility.</title>
        <authorList>
            <person name="Gong W."/>
            <person name="Xiao S."/>
            <person name="Wang L."/>
            <person name="Liao Z."/>
            <person name="Chang Y."/>
            <person name="Mo W."/>
            <person name="Hu G."/>
            <person name="Li W."/>
            <person name="Zhao G."/>
            <person name="Zhu H."/>
            <person name="Hu X."/>
            <person name="Ji K."/>
            <person name="Xiang X."/>
            <person name="Song Q."/>
            <person name="Yuan D."/>
            <person name="Jin S."/>
            <person name="Zhang L."/>
        </authorList>
    </citation>
    <scope>NUCLEOTIDE SEQUENCE [LARGE SCALE GENOMIC DNA]</scope>
    <source>
        <strain evidence="1">SQ_2022a</strain>
    </source>
</reference>
<evidence type="ECO:0000313" key="1">
    <source>
        <dbReference type="EMBL" id="KAI8026792.1"/>
    </source>
</evidence>
<sequence length="255" mass="28354">MEAVGGGAEQNPSESSRIFEGPPLNDRDKMNMMKGKGLERGSDSDFPKPPKPAGSHLLLDLKLSNEELNLLKPSKAGSFQASDIESPPWSEKKGMREKKKKKRAWEEEEVPPWSEKKGMREKKKKKRAWEEEEAAATRVFSCNFCKRKFPTSKAVAGHQNGHKEERALLKSRQGMMDNVGVEVGIWQGGLWSSLVFVWPPPFISRFESSSSSSTLAAATNNATTDDGDKNLWPQLSCSESDPSYDPSGLDLNLKL</sequence>
<proteinExistence type="predicted"/>
<gene>
    <name evidence="1" type="ORF">LOK49_LG02G01689</name>
</gene>
<dbReference type="Proteomes" id="UP001060215">
    <property type="component" value="Chromosome 3"/>
</dbReference>
<organism evidence="1 2">
    <name type="scientific">Camellia lanceoleosa</name>
    <dbReference type="NCBI Taxonomy" id="1840588"/>
    <lineage>
        <taxon>Eukaryota</taxon>
        <taxon>Viridiplantae</taxon>
        <taxon>Streptophyta</taxon>
        <taxon>Embryophyta</taxon>
        <taxon>Tracheophyta</taxon>
        <taxon>Spermatophyta</taxon>
        <taxon>Magnoliopsida</taxon>
        <taxon>eudicotyledons</taxon>
        <taxon>Gunneridae</taxon>
        <taxon>Pentapetalae</taxon>
        <taxon>asterids</taxon>
        <taxon>Ericales</taxon>
        <taxon>Theaceae</taxon>
        <taxon>Camellia</taxon>
    </lineage>
</organism>